<dbReference type="AlphaFoldDB" id="A0A4Q1BVE2"/>
<accession>A0A4Q1BVE2</accession>
<dbReference type="Proteomes" id="UP000289152">
    <property type="component" value="Unassembled WGS sequence"/>
</dbReference>
<dbReference type="InParanoid" id="A0A4Q1BVE2"/>
<keyword evidence="2" id="KW-1185">Reference proteome</keyword>
<reference evidence="1 2" key="1">
    <citation type="submission" date="2016-06" db="EMBL/GenBank/DDBJ databases">
        <title>Evolution of pathogenesis and genome organization in the Tremellales.</title>
        <authorList>
            <person name="Cuomo C."/>
            <person name="Litvintseva A."/>
            <person name="Heitman J."/>
            <person name="Chen Y."/>
            <person name="Sun S."/>
            <person name="Springer D."/>
            <person name="Dromer F."/>
            <person name="Young S."/>
            <person name="Zeng Q."/>
            <person name="Chapman S."/>
            <person name="Gujja S."/>
            <person name="Saif S."/>
            <person name="Birren B."/>
        </authorList>
    </citation>
    <scope>NUCLEOTIDE SEQUENCE [LARGE SCALE GENOMIC DNA]</scope>
    <source>
        <strain evidence="1 2">ATCC 28783</strain>
    </source>
</reference>
<gene>
    <name evidence="1" type="ORF">M231_00780</name>
</gene>
<sequence length="262" mass="29305">MAPSGFSTDWPLTVFKKEAEALYNSVTLTAEDPTDKQRQHATKLYSSLFLLSEYSNCHLRAADSLIREENTKDNLYGLFCLVTKPFEDTLTSKPDPEIKELRAFGKNEEASQVETSTQKTITSNIQAETSQQGSPLVDCAKELRALSLAARAIHDHEKYLDASEQLSILEIGFFRPHSSAFSEPSNMLSSLFSLPKEQQLPFQGQTSLLAGRVEFPDNLRLIAEGSTSELRERVGDEMDRYENMTLNQVVTTGIELMRSVGL</sequence>
<evidence type="ECO:0000313" key="1">
    <source>
        <dbReference type="EMBL" id="RXK42058.1"/>
    </source>
</evidence>
<name>A0A4Q1BVE2_TREME</name>
<comment type="caution">
    <text evidence="1">The sequence shown here is derived from an EMBL/GenBank/DDBJ whole genome shotgun (WGS) entry which is preliminary data.</text>
</comment>
<evidence type="ECO:0000313" key="2">
    <source>
        <dbReference type="Proteomes" id="UP000289152"/>
    </source>
</evidence>
<organism evidence="1 2">
    <name type="scientific">Tremella mesenterica</name>
    <name type="common">Jelly fungus</name>
    <dbReference type="NCBI Taxonomy" id="5217"/>
    <lineage>
        <taxon>Eukaryota</taxon>
        <taxon>Fungi</taxon>
        <taxon>Dikarya</taxon>
        <taxon>Basidiomycota</taxon>
        <taxon>Agaricomycotina</taxon>
        <taxon>Tremellomycetes</taxon>
        <taxon>Tremellales</taxon>
        <taxon>Tremellaceae</taxon>
        <taxon>Tremella</taxon>
    </lineage>
</organism>
<dbReference type="EMBL" id="SDIL01000004">
    <property type="protein sequence ID" value="RXK42058.1"/>
    <property type="molecule type" value="Genomic_DNA"/>
</dbReference>
<protein>
    <submittedName>
        <fullName evidence="1">Uncharacterized protein</fullName>
    </submittedName>
</protein>
<proteinExistence type="predicted"/>